<feature type="transmembrane region" description="Helical" evidence="6">
    <location>
        <begin position="12"/>
        <end position="33"/>
    </location>
</feature>
<evidence type="ECO:0000256" key="1">
    <source>
        <dbReference type="ARBA" id="ARBA00004141"/>
    </source>
</evidence>
<proteinExistence type="inferred from homology"/>
<dbReference type="RefSeq" id="WP_115373822.1">
    <property type="nucleotide sequence ID" value="NZ_QASA01000001.1"/>
</dbReference>
<dbReference type="OrthoDB" id="9812049at2"/>
<name>A0A369QN74_9BACT</name>
<dbReference type="GO" id="GO:0004582">
    <property type="term" value="F:dolichyl-phosphate beta-D-mannosyltransferase activity"/>
    <property type="evidence" value="ECO:0007669"/>
    <property type="project" value="UniProtKB-EC"/>
</dbReference>
<dbReference type="Pfam" id="PF04138">
    <property type="entry name" value="GtrA_DPMS_TM"/>
    <property type="match status" value="1"/>
</dbReference>
<dbReference type="EC" id="2.4.1.83" evidence="8"/>
<keyword evidence="3 6" id="KW-0812">Transmembrane</keyword>
<dbReference type="PANTHER" id="PTHR38459">
    <property type="entry name" value="PROPHAGE BACTOPRENOL-LINKED GLUCOSE TRANSLOCASE HOMOLOG"/>
    <property type="match status" value="1"/>
</dbReference>
<comment type="subcellular location">
    <subcellularLocation>
        <location evidence="1">Membrane</location>
        <topology evidence="1">Multi-pass membrane protein</topology>
    </subcellularLocation>
</comment>
<keyword evidence="5 6" id="KW-0472">Membrane</keyword>
<sequence>MFTNPTAWFFKFLKFVLVGFSGLLLDFGITYLTREKLRWNKYLANSSGFAIACTNNYLLNRLWTFRSVDPGIAVQFSKFLLIALVGLILNNLLVYLLTVKFKLNFYVAKFCAMVLVFFWNFFFNYLFTFTR</sequence>
<reference evidence="8 9" key="1">
    <citation type="submission" date="2018-04" db="EMBL/GenBank/DDBJ databases">
        <title>Adhaeribacter sp. HMF7616 genome sequencing and assembly.</title>
        <authorList>
            <person name="Kang H."/>
            <person name="Kang J."/>
            <person name="Cha I."/>
            <person name="Kim H."/>
            <person name="Joh K."/>
        </authorList>
    </citation>
    <scope>NUCLEOTIDE SEQUENCE [LARGE SCALE GENOMIC DNA]</scope>
    <source>
        <strain evidence="8 9">HMF7616</strain>
    </source>
</reference>
<feature type="domain" description="GtrA/DPMS transmembrane" evidence="7">
    <location>
        <begin position="14"/>
        <end position="129"/>
    </location>
</feature>
<comment type="caution">
    <text evidence="8">The sequence shown here is derived from an EMBL/GenBank/DDBJ whole genome shotgun (WGS) entry which is preliminary data.</text>
</comment>
<keyword evidence="9" id="KW-1185">Reference proteome</keyword>
<evidence type="ECO:0000256" key="4">
    <source>
        <dbReference type="ARBA" id="ARBA00022989"/>
    </source>
</evidence>
<accession>A0A369QN74</accession>
<dbReference type="Proteomes" id="UP000253919">
    <property type="component" value="Unassembled WGS sequence"/>
</dbReference>
<evidence type="ECO:0000256" key="6">
    <source>
        <dbReference type="SAM" id="Phobius"/>
    </source>
</evidence>
<keyword evidence="4 6" id="KW-1133">Transmembrane helix</keyword>
<feature type="transmembrane region" description="Helical" evidence="6">
    <location>
        <begin position="106"/>
        <end position="127"/>
    </location>
</feature>
<evidence type="ECO:0000313" key="9">
    <source>
        <dbReference type="Proteomes" id="UP000253919"/>
    </source>
</evidence>
<dbReference type="InterPro" id="IPR007267">
    <property type="entry name" value="GtrA_DPMS_TM"/>
</dbReference>
<dbReference type="EMBL" id="QASA01000001">
    <property type="protein sequence ID" value="RDC64706.1"/>
    <property type="molecule type" value="Genomic_DNA"/>
</dbReference>
<evidence type="ECO:0000259" key="7">
    <source>
        <dbReference type="Pfam" id="PF04138"/>
    </source>
</evidence>
<evidence type="ECO:0000256" key="5">
    <source>
        <dbReference type="ARBA" id="ARBA00023136"/>
    </source>
</evidence>
<dbReference type="PANTHER" id="PTHR38459:SF1">
    <property type="entry name" value="PROPHAGE BACTOPRENOL-LINKED GLUCOSE TRANSLOCASE HOMOLOG"/>
    <property type="match status" value="1"/>
</dbReference>
<evidence type="ECO:0000313" key="8">
    <source>
        <dbReference type="EMBL" id="RDC64706.1"/>
    </source>
</evidence>
<dbReference type="GO" id="GO:0000271">
    <property type="term" value="P:polysaccharide biosynthetic process"/>
    <property type="evidence" value="ECO:0007669"/>
    <property type="project" value="InterPro"/>
</dbReference>
<feature type="transmembrane region" description="Helical" evidence="6">
    <location>
        <begin position="42"/>
        <end position="59"/>
    </location>
</feature>
<feature type="transmembrane region" description="Helical" evidence="6">
    <location>
        <begin position="79"/>
        <end position="99"/>
    </location>
</feature>
<evidence type="ECO:0000256" key="2">
    <source>
        <dbReference type="ARBA" id="ARBA00009399"/>
    </source>
</evidence>
<evidence type="ECO:0000256" key="3">
    <source>
        <dbReference type="ARBA" id="ARBA00022692"/>
    </source>
</evidence>
<keyword evidence="8" id="KW-0328">Glycosyltransferase</keyword>
<organism evidence="8 9">
    <name type="scientific">Adhaeribacter pallidiroseus</name>
    <dbReference type="NCBI Taxonomy" id="2072847"/>
    <lineage>
        <taxon>Bacteria</taxon>
        <taxon>Pseudomonadati</taxon>
        <taxon>Bacteroidota</taxon>
        <taxon>Cytophagia</taxon>
        <taxon>Cytophagales</taxon>
        <taxon>Hymenobacteraceae</taxon>
        <taxon>Adhaeribacter</taxon>
    </lineage>
</organism>
<gene>
    <name evidence="8" type="ORF">AHMF7616_03322</name>
</gene>
<comment type="similarity">
    <text evidence="2">Belongs to the GtrA family.</text>
</comment>
<protein>
    <submittedName>
        <fullName evidence="8">Dolichyl-phosphate beta-D-mannosyltransferase</fullName>
        <ecNumber evidence="8">2.4.1.83</ecNumber>
    </submittedName>
</protein>
<dbReference type="InterPro" id="IPR051401">
    <property type="entry name" value="GtrA_CellWall_Glycosyl"/>
</dbReference>
<keyword evidence="8" id="KW-0808">Transferase</keyword>
<dbReference type="GO" id="GO:0005886">
    <property type="term" value="C:plasma membrane"/>
    <property type="evidence" value="ECO:0007669"/>
    <property type="project" value="TreeGrafter"/>
</dbReference>
<dbReference type="AlphaFoldDB" id="A0A369QN74"/>